<feature type="compositionally biased region" description="Low complexity" evidence="5">
    <location>
        <begin position="1"/>
        <end position="25"/>
    </location>
</feature>
<evidence type="ECO:0000313" key="9">
    <source>
        <dbReference type="Proteomes" id="UP001218218"/>
    </source>
</evidence>
<dbReference type="EMBL" id="JARIHO010000022">
    <property type="protein sequence ID" value="KAJ7344046.1"/>
    <property type="molecule type" value="Genomic_DNA"/>
</dbReference>
<keyword evidence="4 6" id="KW-0472">Membrane</keyword>
<keyword evidence="3 6" id="KW-1133">Transmembrane helix</keyword>
<comment type="caution">
    <text evidence="8">The sequence shown here is derived from an EMBL/GenBank/DDBJ whole genome shotgun (WGS) entry which is preliminary data.</text>
</comment>
<dbReference type="InterPro" id="IPR011701">
    <property type="entry name" value="MFS"/>
</dbReference>
<evidence type="ECO:0000256" key="3">
    <source>
        <dbReference type="ARBA" id="ARBA00022989"/>
    </source>
</evidence>
<feature type="transmembrane region" description="Helical" evidence="6">
    <location>
        <begin position="212"/>
        <end position="232"/>
    </location>
</feature>
<sequence length="595" mass="63229">MAASSTDTVVSASPSSASEHSVSSHSLHKTVVSSTSDSENSPSTSDPPSSRKGSAFWLSYAAVCICTFVSALDITSIPTALPSIIDSLSGSAASAWVGSSYTLASSALAPLTGNLANIFGRRPVMLGSILLFALGSALAGTAQSMEWLIVARTLQGMGGGGMNGLSSIIVADIVPLAERGAYQGFEKMMWASASGIGPILGGVLSEKVSWRWLFYINLPASAFAFVFVLFFLRVHTPSGNVWSKLTIVDWFGNFLLITGTILTNISLTWAGVHYAWIDIRVLAPLISGLALMVAFVIYEKYIPTIPTMHWDVVSNRTALASLVATFFSGITSISILYFLPLFFQAVFLASPVKSAIYSIPSAFLISPFSLLNGLVILKAKRYLPSVYIGWMVIIVGFGLLSMLGSDSSLALRVISQIVAAAGAGIIISSLPFALMAPIPVELLGSAIAFNAFLRTLSQTLGITISAAILQNTVKRKFPARFIKQLPTGDFAFAALGRIAGLPQPMQDEVKAAFGDGISAIYRVMIGMAGLGLVCVLFMKEVPMRRDVDSKFALKEKRSGEDGDVENGQGEKPEPQTEIKAEIEVECICNAENKLA</sequence>
<evidence type="ECO:0000256" key="6">
    <source>
        <dbReference type="SAM" id="Phobius"/>
    </source>
</evidence>
<keyword evidence="9" id="KW-1185">Reference proteome</keyword>
<evidence type="ECO:0000256" key="4">
    <source>
        <dbReference type="ARBA" id="ARBA00023136"/>
    </source>
</evidence>
<dbReference type="AlphaFoldDB" id="A0AAD7EPA7"/>
<evidence type="ECO:0000256" key="5">
    <source>
        <dbReference type="SAM" id="MobiDB-lite"/>
    </source>
</evidence>
<feature type="transmembrane region" description="Helical" evidence="6">
    <location>
        <begin position="417"/>
        <end position="440"/>
    </location>
</feature>
<dbReference type="PANTHER" id="PTHR23501">
    <property type="entry name" value="MAJOR FACILITATOR SUPERFAMILY"/>
    <property type="match status" value="1"/>
</dbReference>
<gene>
    <name evidence="8" type="ORF">DFH08DRAFT_781489</name>
</gene>
<evidence type="ECO:0000259" key="7">
    <source>
        <dbReference type="PROSITE" id="PS50850"/>
    </source>
</evidence>
<feature type="compositionally biased region" description="Low complexity" evidence="5">
    <location>
        <begin position="33"/>
        <end position="50"/>
    </location>
</feature>
<dbReference type="Proteomes" id="UP001218218">
    <property type="component" value="Unassembled WGS sequence"/>
</dbReference>
<dbReference type="SUPFAM" id="SSF103473">
    <property type="entry name" value="MFS general substrate transporter"/>
    <property type="match status" value="1"/>
</dbReference>
<dbReference type="GO" id="GO:0022857">
    <property type="term" value="F:transmembrane transporter activity"/>
    <property type="evidence" value="ECO:0007669"/>
    <property type="project" value="InterPro"/>
</dbReference>
<feature type="transmembrane region" description="Helical" evidence="6">
    <location>
        <begin position="93"/>
        <end position="112"/>
    </location>
</feature>
<keyword evidence="2 6" id="KW-0812">Transmembrane</keyword>
<dbReference type="Gene3D" id="1.20.1250.20">
    <property type="entry name" value="MFS general substrate transporter like domains"/>
    <property type="match status" value="1"/>
</dbReference>
<dbReference type="Pfam" id="PF07690">
    <property type="entry name" value="MFS_1"/>
    <property type="match status" value="1"/>
</dbReference>
<dbReference type="PRINTS" id="PR01036">
    <property type="entry name" value="TCRTETB"/>
</dbReference>
<feature type="transmembrane region" description="Helical" evidence="6">
    <location>
        <begin position="279"/>
        <end position="298"/>
    </location>
</feature>
<comment type="subcellular location">
    <subcellularLocation>
        <location evidence="1">Membrane</location>
        <topology evidence="1">Multi-pass membrane protein</topology>
    </subcellularLocation>
</comment>
<dbReference type="PANTHER" id="PTHR23501:SF102">
    <property type="entry name" value="DRUG TRANSPORTER, PUTATIVE (AFU_ORTHOLOGUE AFUA_3G08530)-RELATED"/>
    <property type="match status" value="1"/>
</dbReference>
<feature type="region of interest" description="Disordered" evidence="5">
    <location>
        <begin position="1"/>
        <end position="50"/>
    </location>
</feature>
<feature type="transmembrane region" description="Helical" evidence="6">
    <location>
        <begin position="124"/>
        <end position="142"/>
    </location>
</feature>
<feature type="transmembrane region" description="Helical" evidence="6">
    <location>
        <begin position="318"/>
        <end position="343"/>
    </location>
</feature>
<feature type="transmembrane region" description="Helical" evidence="6">
    <location>
        <begin position="446"/>
        <end position="469"/>
    </location>
</feature>
<name>A0AAD7EPA7_9AGAR</name>
<dbReference type="PROSITE" id="PS50850">
    <property type="entry name" value="MFS"/>
    <property type="match status" value="1"/>
</dbReference>
<protein>
    <submittedName>
        <fullName evidence="8">Major facilitator superfamily domain-containing protein</fullName>
    </submittedName>
</protein>
<feature type="transmembrane region" description="Helical" evidence="6">
    <location>
        <begin position="252"/>
        <end position="272"/>
    </location>
</feature>
<feature type="transmembrane region" description="Helical" evidence="6">
    <location>
        <begin position="519"/>
        <end position="538"/>
    </location>
</feature>
<evidence type="ECO:0000313" key="8">
    <source>
        <dbReference type="EMBL" id="KAJ7344046.1"/>
    </source>
</evidence>
<evidence type="ECO:0000256" key="2">
    <source>
        <dbReference type="ARBA" id="ARBA00022692"/>
    </source>
</evidence>
<dbReference type="InterPro" id="IPR020846">
    <property type="entry name" value="MFS_dom"/>
</dbReference>
<dbReference type="GO" id="GO:0005886">
    <property type="term" value="C:plasma membrane"/>
    <property type="evidence" value="ECO:0007669"/>
    <property type="project" value="TreeGrafter"/>
</dbReference>
<feature type="region of interest" description="Disordered" evidence="5">
    <location>
        <begin position="552"/>
        <end position="578"/>
    </location>
</feature>
<organism evidence="8 9">
    <name type="scientific">Mycena albidolilacea</name>
    <dbReference type="NCBI Taxonomy" id="1033008"/>
    <lineage>
        <taxon>Eukaryota</taxon>
        <taxon>Fungi</taxon>
        <taxon>Dikarya</taxon>
        <taxon>Basidiomycota</taxon>
        <taxon>Agaricomycotina</taxon>
        <taxon>Agaricomycetes</taxon>
        <taxon>Agaricomycetidae</taxon>
        <taxon>Agaricales</taxon>
        <taxon>Marasmiineae</taxon>
        <taxon>Mycenaceae</taxon>
        <taxon>Mycena</taxon>
    </lineage>
</organism>
<feature type="transmembrane region" description="Helical" evidence="6">
    <location>
        <begin position="387"/>
        <end position="405"/>
    </location>
</feature>
<dbReference type="InterPro" id="IPR036259">
    <property type="entry name" value="MFS_trans_sf"/>
</dbReference>
<reference evidence="8" key="1">
    <citation type="submission" date="2023-03" db="EMBL/GenBank/DDBJ databases">
        <title>Massive genome expansion in bonnet fungi (Mycena s.s.) driven by repeated elements and novel gene families across ecological guilds.</title>
        <authorList>
            <consortium name="Lawrence Berkeley National Laboratory"/>
            <person name="Harder C.B."/>
            <person name="Miyauchi S."/>
            <person name="Viragh M."/>
            <person name="Kuo A."/>
            <person name="Thoen E."/>
            <person name="Andreopoulos B."/>
            <person name="Lu D."/>
            <person name="Skrede I."/>
            <person name="Drula E."/>
            <person name="Henrissat B."/>
            <person name="Morin E."/>
            <person name="Kohler A."/>
            <person name="Barry K."/>
            <person name="LaButti K."/>
            <person name="Morin E."/>
            <person name="Salamov A."/>
            <person name="Lipzen A."/>
            <person name="Mereny Z."/>
            <person name="Hegedus B."/>
            <person name="Baldrian P."/>
            <person name="Stursova M."/>
            <person name="Weitz H."/>
            <person name="Taylor A."/>
            <person name="Grigoriev I.V."/>
            <person name="Nagy L.G."/>
            <person name="Martin F."/>
            <person name="Kauserud H."/>
        </authorList>
    </citation>
    <scope>NUCLEOTIDE SEQUENCE</scope>
    <source>
        <strain evidence="8">CBHHK002</strain>
    </source>
</reference>
<evidence type="ECO:0000256" key="1">
    <source>
        <dbReference type="ARBA" id="ARBA00004141"/>
    </source>
</evidence>
<feature type="domain" description="Major facilitator superfamily (MFS) profile" evidence="7">
    <location>
        <begin position="59"/>
        <end position="543"/>
    </location>
</feature>
<proteinExistence type="predicted"/>
<feature type="transmembrane region" description="Helical" evidence="6">
    <location>
        <begin position="355"/>
        <end position="375"/>
    </location>
</feature>
<feature type="compositionally biased region" description="Basic and acidic residues" evidence="5">
    <location>
        <begin position="568"/>
        <end position="578"/>
    </location>
</feature>
<feature type="transmembrane region" description="Helical" evidence="6">
    <location>
        <begin position="57"/>
        <end position="81"/>
    </location>
</feature>
<accession>A0AAD7EPA7</accession>